<protein>
    <recommendedName>
        <fullName evidence="14">Sushi, von Willebrand factor type A, EGF and pentraxin domain-containing protein 1</fullName>
    </recommendedName>
</protein>
<evidence type="ECO:0000256" key="8">
    <source>
        <dbReference type="PROSITE-ProRule" id="PRU00302"/>
    </source>
</evidence>
<dbReference type="PANTHER" id="PTHR46393">
    <property type="entry name" value="SUSHI DOMAIN-CONTAINING PROTEIN"/>
    <property type="match status" value="1"/>
</dbReference>
<dbReference type="Proteomes" id="UP000655588">
    <property type="component" value="Unassembled WGS sequence"/>
</dbReference>
<keyword evidence="1 8" id="KW-0768">Sushi</keyword>
<evidence type="ECO:0008006" key="14">
    <source>
        <dbReference type="Google" id="ProtNLM"/>
    </source>
</evidence>
<keyword evidence="6 8" id="KW-1015">Disulfide bond</keyword>
<keyword evidence="13" id="KW-1185">Reference proteome</keyword>
<feature type="disulfide bond" evidence="8">
    <location>
        <begin position="811"/>
        <end position="838"/>
    </location>
</feature>
<dbReference type="Gene3D" id="2.10.70.10">
    <property type="entry name" value="Complement Module, domain 1"/>
    <property type="match status" value="10"/>
</dbReference>
<keyword evidence="3" id="KW-0732">Signal</keyword>
<dbReference type="InterPro" id="IPR016187">
    <property type="entry name" value="CTDL_fold"/>
</dbReference>
<organism evidence="12 13">
    <name type="scientific">Frieseomelitta varia</name>
    <dbReference type="NCBI Taxonomy" id="561572"/>
    <lineage>
        <taxon>Eukaryota</taxon>
        <taxon>Metazoa</taxon>
        <taxon>Ecdysozoa</taxon>
        <taxon>Arthropoda</taxon>
        <taxon>Hexapoda</taxon>
        <taxon>Insecta</taxon>
        <taxon>Pterygota</taxon>
        <taxon>Neoptera</taxon>
        <taxon>Endopterygota</taxon>
        <taxon>Hymenoptera</taxon>
        <taxon>Apocrita</taxon>
        <taxon>Aculeata</taxon>
        <taxon>Apoidea</taxon>
        <taxon>Anthophila</taxon>
        <taxon>Apidae</taxon>
        <taxon>Frieseomelitta</taxon>
    </lineage>
</organism>
<dbReference type="SUPFAM" id="SSF56436">
    <property type="entry name" value="C-type lectin-like"/>
    <property type="match status" value="1"/>
</dbReference>
<feature type="domain" description="Sushi" evidence="11">
    <location>
        <begin position="298"/>
        <end position="355"/>
    </location>
</feature>
<evidence type="ECO:0000256" key="9">
    <source>
        <dbReference type="SAM" id="MobiDB-lite"/>
    </source>
</evidence>
<dbReference type="PROSITE" id="PS50923">
    <property type="entry name" value="SUSHI"/>
    <property type="match status" value="9"/>
</dbReference>
<dbReference type="PROSITE" id="PS00615">
    <property type="entry name" value="C_TYPE_LECTIN_1"/>
    <property type="match status" value="1"/>
</dbReference>
<dbReference type="PROSITE" id="PS50041">
    <property type="entry name" value="C_TYPE_LECTIN_2"/>
    <property type="match status" value="1"/>
</dbReference>
<evidence type="ECO:0000256" key="2">
    <source>
        <dbReference type="ARBA" id="ARBA00022723"/>
    </source>
</evidence>
<dbReference type="SMART" id="SM00032">
    <property type="entry name" value="CCP"/>
    <property type="match status" value="10"/>
</dbReference>
<dbReference type="CDD" id="cd00033">
    <property type="entry name" value="CCP"/>
    <property type="match status" value="10"/>
</dbReference>
<dbReference type="SMART" id="SM00607">
    <property type="entry name" value="FTP"/>
    <property type="match status" value="1"/>
</dbReference>
<dbReference type="Gene3D" id="3.10.100.10">
    <property type="entry name" value="Mannose-Binding Protein A, subunit A"/>
    <property type="match status" value="1"/>
</dbReference>
<gene>
    <name evidence="12" type="ORF">E2986_02152</name>
</gene>
<comment type="caution">
    <text evidence="8">Lacks conserved residue(s) required for the propagation of feature annotation.</text>
</comment>
<dbReference type="InterPro" id="IPR035976">
    <property type="entry name" value="Sushi/SCR/CCP_sf"/>
</dbReference>
<feature type="domain" description="Sushi" evidence="11">
    <location>
        <begin position="783"/>
        <end position="840"/>
    </location>
</feature>
<sequence>MAKNGKKRRTNVAFRKPTNQSTTVRGGDAGHGNDGDSSTEHDGKRCTETQSEPSPWWKVDLLKSYSVKVVRVTTRGCCEEGITKTFVCARALIGQYVFLQLVGVEGSLSLCEVEVFAVDEFSTDRCAYSGTPADADLAAFNSTCYEFVVKKGDSFQEARNYCRARGGDLVHGFQVSAATGAASVYILNNLERRKDKLKTQLVWIGTQKEPLITARTWRWVDGEYLVPQSLPLVFQSHLLVDYSQNGEIVQKPSWGKDQPNNYNGEQNCVVLDGGRSWLWNDVGCNLDYLHWICQSRPPTCGSPEKSENTTITGTKRTIGSTIDYVCPDGYMLIGSKSRTCESSGFWSGEPATCKFVDCGPLPDLENGVITLVDKRTTYGAFADYACKENYTLLGDVRRRCGDGVDWCPEPPQINGGVVATTGRRAGSTASYSCQNGFILFGDNVLTCDVGGEWSGKAPQCRFVDCGAPAQIEFGSVTLINGTTTVKSLAVYTCLEDYWLVGEARQECTKEGKWSNDTPSCELITCEEPEVPAGSYVVGYDLNVHSAIEYHCEAGYLLQGESRHTCGRDGEWSGEVPTCEYVDCGKVLPVLNGAAEYVNGTTHLGSEITYSCTRNYRLNGVSRRYCLDNGQWSDATPKCEEIRCPEPIYAEHGILSVTGNDRMYGRTLIRTGTPENSNTGATSYKIGALAKYRCERGYKVVGEPLSTCEDNGKWSGEVPRCVYVDCGKPEHIQHGKYTLTSNATYYGAAALYECDNNFELDGFARRLCLENGTWSSDTPVCKEIRCKNPEKDGVLSTQVSTHSVGGVAHYSCPRGFYMEGNETRVCLQNGSWSGSTPACFSVDCKHPEAIENGRVIVVNGTTTYGGTAEYHCLPQYERVGPFLRKCLDTGLWSGEEPKCERKATPVKNTENVQAAERKEDQNAAVMSYATLNDGTPNTMYENVPEDGLYDSPYSLSDSTYGYGTNMRRHYGRSGHYEAEPVSNRNGITINGVSEYISLSEALLSLFMLLYSAHRRCITIENIVNTFAFVNTFYTD</sequence>
<dbReference type="Pfam" id="PF00084">
    <property type="entry name" value="Sushi"/>
    <property type="match status" value="10"/>
</dbReference>
<evidence type="ECO:0000256" key="4">
    <source>
        <dbReference type="ARBA" id="ARBA00022737"/>
    </source>
</evidence>
<evidence type="ECO:0000259" key="11">
    <source>
        <dbReference type="PROSITE" id="PS50923"/>
    </source>
</evidence>
<feature type="disulfide bond" evidence="8">
    <location>
        <begin position="611"/>
        <end position="638"/>
    </location>
</feature>
<feature type="region of interest" description="Disordered" evidence="9">
    <location>
        <begin position="1"/>
        <end position="51"/>
    </location>
</feature>
<keyword evidence="7" id="KW-0325">Glycoprotein</keyword>
<feature type="domain" description="Sushi" evidence="11">
    <location>
        <begin position="723"/>
        <end position="782"/>
    </location>
</feature>
<feature type="disulfide bond" evidence="8">
    <location>
        <begin position="551"/>
        <end position="578"/>
    </location>
</feature>
<comment type="caution">
    <text evidence="12">The sequence shown here is derived from an EMBL/GenBank/DDBJ whole genome shotgun (WGS) entry which is preliminary data.</text>
</comment>
<evidence type="ECO:0000256" key="3">
    <source>
        <dbReference type="ARBA" id="ARBA00022729"/>
    </source>
</evidence>
<evidence type="ECO:0000256" key="1">
    <source>
        <dbReference type="ARBA" id="ARBA00022659"/>
    </source>
</evidence>
<feature type="disulfide bond" evidence="8">
    <location>
        <begin position="871"/>
        <end position="898"/>
    </location>
</feature>
<feature type="disulfide bond" evidence="8">
    <location>
        <begin position="753"/>
        <end position="780"/>
    </location>
</feature>
<dbReference type="Pfam" id="PF22633">
    <property type="entry name" value="F5_F8_type_C_2"/>
    <property type="match status" value="1"/>
</dbReference>
<dbReference type="InterPro" id="IPR018378">
    <property type="entry name" value="C-type_lectin_CS"/>
</dbReference>
<dbReference type="PANTHER" id="PTHR46393:SF7">
    <property type="entry name" value="COMPLEMENT C2"/>
    <property type="match status" value="1"/>
</dbReference>
<evidence type="ECO:0000256" key="5">
    <source>
        <dbReference type="ARBA" id="ARBA00022837"/>
    </source>
</evidence>
<evidence type="ECO:0000313" key="13">
    <source>
        <dbReference type="Proteomes" id="UP000655588"/>
    </source>
</evidence>
<feature type="domain" description="Sushi" evidence="11">
    <location>
        <begin position="841"/>
        <end position="900"/>
    </location>
</feature>
<keyword evidence="5" id="KW-0106">Calcium</keyword>
<evidence type="ECO:0000313" key="12">
    <source>
        <dbReference type="EMBL" id="KAF3424579.1"/>
    </source>
</evidence>
<dbReference type="InterPro" id="IPR000436">
    <property type="entry name" value="Sushi_SCR_CCP_dom"/>
</dbReference>
<dbReference type="Gene3D" id="2.60.120.260">
    <property type="entry name" value="Galactose-binding domain-like"/>
    <property type="match status" value="1"/>
</dbReference>
<dbReference type="EMBL" id="WNWW01000457">
    <property type="protein sequence ID" value="KAF3424579.1"/>
    <property type="molecule type" value="Genomic_DNA"/>
</dbReference>
<dbReference type="SUPFAM" id="SSF49785">
    <property type="entry name" value="Galactose-binding domain-like"/>
    <property type="match status" value="1"/>
</dbReference>
<accession>A0A833R9F4</accession>
<evidence type="ECO:0000256" key="6">
    <source>
        <dbReference type="ARBA" id="ARBA00023157"/>
    </source>
</evidence>
<dbReference type="SUPFAM" id="SSF57535">
    <property type="entry name" value="Complement control module/SCR domain"/>
    <property type="match status" value="10"/>
</dbReference>
<feature type="domain" description="Sushi" evidence="11">
    <location>
        <begin position="581"/>
        <end position="640"/>
    </location>
</feature>
<feature type="disulfide bond" evidence="8">
    <location>
        <begin position="433"/>
        <end position="460"/>
    </location>
</feature>
<reference evidence="12" key="1">
    <citation type="submission" date="2019-11" db="EMBL/GenBank/DDBJ databases">
        <title>The nuclear and mitochondrial genomes of Frieseomelitta varia - a highly eusocial stingless bee (Meliponini) with a permanently sterile worker caste.</title>
        <authorList>
            <person name="Freitas F.C.P."/>
            <person name="Lourenco A.P."/>
            <person name="Nunes F.M.F."/>
            <person name="Paschoal A.R."/>
            <person name="Abreu F.C.P."/>
            <person name="Barbin F.O."/>
            <person name="Bataglia L."/>
            <person name="Cardoso-Junior C.A.M."/>
            <person name="Cervoni M.S."/>
            <person name="Silva S.R."/>
            <person name="Dalarmi F."/>
            <person name="Del Lama M.A."/>
            <person name="Depintor T.S."/>
            <person name="Ferreira K.M."/>
            <person name="Goria P.S."/>
            <person name="Jaskot M.C."/>
            <person name="Lago D.C."/>
            <person name="Luna-Lucena D."/>
            <person name="Moda L.M."/>
            <person name="Nascimento L."/>
            <person name="Pedrino M."/>
            <person name="Rabico F.O."/>
            <person name="Sanches F.C."/>
            <person name="Santos D.E."/>
            <person name="Santos C.G."/>
            <person name="Vieira J."/>
            <person name="Lopes T.F."/>
            <person name="Barchuk A.R."/>
            <person name="Hartfelder K."/>
            <person name="Simoes Z.L.P."/>
            <person name="Bitondi M.M.G."/>
            <person name="Pinheiro D.G."/>
        </authorList>
    </citation>
    <scope>NUCLEOTIDE SEQUENCE</scope>
    <source>
        <strain evidence="12">USP_RPSP 00005682</strain>
        <tissue evidence="12">Whole individual</tissue>
    </source>
</reference>
<dbReference type="InterPro" id="IPR006585">
    <property type="entry name" value="FTP1"/>
</dbReference>
<feature type="compositionally biased region" description="Basic residues" evidence="9">
    <location>
        <begin position="1"/>
        <end position="10"/>
    </location>
</feature>
<keyword evidence="4" id="KW-0677">Repeat</keyword>
<feature type="disulfide bond" evidence="8">
    <location>
        <begin position="693"/>
        <end position="720"/>
    </location>
</feature>
<feature type="domain" description="Sushi" evidence="11">
    <location>
        <begin position="641"/>
        <end position="722"/>
    </location>
</feature>
<dbReference type="GO" id="GO:0046872">
    <property type="term" value="F:metal ion binding"/>
    <property type="evidence" value="ECO:0007669"/>
    <property type="project" value="UniProtKB-KW"/>
</dbReference>
<proteinExistence type="predicted"/>
<dbReference type="AlphaFoldDB" id="A0A833R9F4"/>
<dbReference type="InterPro" id="IPR001304">
    <property type="entry name" value="C-type_lectin-like"/>
</dbReference>
<feature type="domain" description="C-type lectin" evidence="10">
    <location>
        <begin position="140"/>
        <end position="285"/>
    </location>
</feature>
<feature type="domain" description="Sushi" evidence="11">
    <location>
        <begin position="405"/>
        <end position="462"/>
    </location>
</feature>
<dbReference type="SMART" id="SM00034">
    <property type="entry name" value="CLECT"/>
    <property type="match status" value="1"/>
</dbReference>
<feature type="disulfide bond" evidence="8">
    <location>
        <begin position="493"/>
        <end position="520"/>
    </location>
</feature>
<dbReference type="Pfam" id="PF00059">
    <property type="entry name" value="Lectin_C"/>
    <property type="match status" value="1"/>
</dbReference>
<name>A0A833R9F4_9HYME</name>
<evidence type="ECO:0000259" key="10">
    <source>
        <dbReference type="PROSITE" id="PS50041"/>
    </source>
</evidence>
<keyword evidence="2" id="KW-0479">Metal-binding</keyword>
<dbReference type="InterPro" id="IPR016186">
    <property type="entry name" value="C-type_lectin-like/link_sf"/>
</dbReference>
<dbReference type="InterPro" id="IPR008979">
    <property type="entry name" value="Galactose-bd-like_sf"/>
</dbReference>
<evidence type="ECO:0000256" key="7">
    <source>
        <dbReference type="ARBA" id="ARBA00023180"/>
    </source>
</evidence>
<feature type="disulfide bond" evidence="8">
    <location>
        <begin position="326"/>
        <end position="353"/>
    </location>
</feature>
<feature type="domain" description="Sushi" evidence="11">
    <location>
        <begin position="463"/>
        <end position="522"/>
    </location>
</feature>
<feature type="compositionally biased region" description="Basic and acidic residues" evidence="9">
    <location>
        <begin position="31"/>
        <end position="47"/>
    </location>
</feature>
<feature type="domain" description="Sushi" evidence="11">
    <location>
        <begin position="523"/>
        <end position="580"/>
    </location>
</feature>